<keyword evidence="1" id="KW-0812">Transmembrane</keyword>
<keyword evidence="1" id="KW-1133">Transmembrane helix</keyword>
<evidence type="ECO:0000256" key="1">
    <source>
        <dbReference type="SAM" id="Phobius"/>
    </source>
</evidence>
<feature type="transmembrane region" description="Helical" evidence="1">
    <location>
        <begin position="54"/>
        <end position="74"/>
    </location>
</feature>
<keyword evidence="1" id="KW-0472">Membrane</keyword>
<dbReference type="InterPro" id="IPR036171">
    <property type="entry name" value="Ta0354_soluble_sf"/>
</dbReference>
<evidence type="ECO:0000313" key="4">
    <source>
        <dbReference type="Proteomes" id="UP000716004"/>
    </source>
</evidence>
<comment type="caution">
    <text evidence="2">The sequence shown here is derived from an EMBL/GenBank/DDBJ whole genome shotgun (WGS) entry which is preliminary data.</text>
</comment>
<dbReference type="SUPFAM" id="SSF116858">
    <property type="entry name" value="Hypothetical membrane protein Ta0354, soluble domain"/>
    <property type="match status" value="1"/>
</dbReference>
<dbReference type="AlphaFoldDB" id="A0A8J8CB76"/>
<evidence type="ECO:0000313" key="3">
    <source>
        <dbReference type="EMBL" id="MBX8643376.1"/>
    </source>
</evidence>
<name>A0A8J8CB76_9ARCH</name>
<dbReference type="Proteomes" id="UP000716004">
    <property type="component" value="Unassembled WGS sequence"/>
</dbReference>
<reference evidence="2" key="1">
    <citation type="submission" date="2021-04" db="EMBL/GenBank/DDBJ databases">
        <title>Genomic insights into ecological role and evolution of a novel Thermoplasmata order Candidatus Sysuiplasmatales.</title>
        <authorList>
            <person name="Yuan Y."/>
        </authorList>
    </citation>
    <scope>NUCLEOTIDE SEQUENCE</scope>
    <source>
        <strain evidence="3">TUT19-bin139</strain>
        <strain evidence="2">YP2-bin.285</strain>
    </source>
</reference>
<protein>
    <submittedName>
        <fullName evidence="2">DUF3198 domain-containing protein</fullName>
    </submittedName>
</protein>
<proteinExistence type="predicted"/>
<dbReference type="EMBL" id="JAGVSJ010000009">
    <property type="protein sequence ID" value="MBX8631844.1"/>
    <property type="molecule type" value="Genomic_DNA"/>
</dbReference>
<organism evidence="2 4">
    <name type="scientific">Candidatus Sysuiplasma superficiale</name>
    <dbReference type="NCBI Taxonomy" id="2823368"/>
    <lineage>
        <taxon>Archaea</taxon>
        <taxon>Methanobacteriati</taxon>
        <taxon>Thermoplasmatota</taxon>
        <taxon>Thermoplasmata</taxon>
        <taxon>Candidatus Sysuiplasmatales</taxon>
        <taxon>Candidatus Sysuiplasmataceae</taxon>
        <taxon>Candidatus Sysuiplasma</taxon>
    </lineage>
</organism>
<dbReference type="Proteomes" id="UP000750197">
    <property type="component" value="Unassembled WGS sequence"/>
</dbReference>
<dbReference type="EMBL" id="JAHEAC010000005">
    <property type="protein sequence ID" value="MBX8643376.1"/>
    <property type="molecule type" value="Genomic_DNA"/>
</dbReference>
<feature type="transmembrane region" description="Helical" evidence="1">
    <location>
        <begin position="12"/>
        <end position="34"/>
    </location>
</feature>
<sequence length="126" mass="14676">MAKAFTREYRFELSTLLLAVGILSTFIASIGIFMSTLPDYLLPFQPAIKAVGNWIYWMLVIGPILLVGGAWWLIDSVKKTHDLIKYLRVDSKAKFVKNLDDIEYLAWVLPRKYEEMVIDKKRQFKM</sequence>
<accession>A0A8J8CB76</accession>
<gene>
    <name evidence="2" type="ORF">J9259_04915</name>
    <name evidence="3" type="ORF">KIY12_01410</name>
</gene>
<evidence type="ECO:0000313" key="2">
    <source>
        <dbReference type="EMBL" id="MBX8631844.1"/>
    </source>
</evidence>
<dbReference type="Gene3D" id="1.20.58.290">
    <property type="entry name" value="Hypothetical membrane protein ta0354_69_121"/>
    <property type="match status" value="1"/>
</dbReference>